<keyword evidence="3" id="KW-1185">Reference proteome</keyword>
<proteinExistence type="predicted"/>
<evidence type="ECO:0000256" key="1">
    <source>
        <dbReference type="SAM" id="SignalP"/>
    </source>
</evidence>
<evidence type="ECO:0000313" key="3">
    <source>
        <dbReference type="Proteomes" id="UP000664417"/>
    </source>
</evidence>
<gene>
    <name evidence="2" type="ORF">J3U88_12765</name>
</gene>
<reference evidence="2" key="1">
    <citation type="submission" date="2021-03" db="EMBL/GenBank/DDBJ databases">
        <authorList>
            <person name="Wang G."/>
        </authorList>
    </citation>
    <scope>NUCLEOTIDE SEQUENCE</scope>
    <source>
        <strain evidence="2">KCTC 12899</strain>
    </source>
</reference>
<dbReference type="PROSITE" id="PS51257">
    <property type="entry name" value="PROKAR_LIPOPROTEIN"/>
    <property type="match status" value="1"/>
</dbReference>
<dbReference type="SUPFAM" id="SSF69322">
    <property type="entry name" value="Tricorn protease domain 2"/>
    <property type="match status" value="1"/>
</dbReference>
<dbReference type="Proteomes" id="UP000664417">
    <property type="component" value="Unassembled WGS sequence"/>
</dbReference>
<protein>
    <submittedName>
        <fullName evidence="2">Uncharacterized protein</fullName>
    </submittedName>
</protein>
<evidence type="ECO:0000313" key="2">
    <source>
        <dbReference type="EMBL" id="MBO1319337.1"/>
    </source>
</evidence>
<comment type="caution">
    <text evidence="2">The sequence shown here is derived from an EMBL/GenBank/DDBJ whole genome shotgun (WGS) entry which is preliminary data.</text>
</comment>
<feature type="signal peptide" evidence="1">
    <location>
        <begin position="1"/>
        <end position="24"/>
    </location>
</feature>
<organism evidence="2 3">
    <name type="scientific">Acanthopleuribacter pedis</name>
    <dbReference type="NCBI Taxonomy" id="442870"/>
    <lineage>
        <taxon>Bacteria</taxon>
        <taxon>Pseudomonadati</taxon>
        <taxon>Acidobacteriota</taxon>
        <taxon>Holophagae</taxon>
        <taxon>Acanthopleuribacterales</taxon>
        <taxon>Acanthopleuribacteraceae</taxon>
        <taxon>Acanthopleuribacter</taxon>
    </lineage>
</organism>
<dbReference type="EMBL" id="JAFREP010000010">
    <property type="protein sequence ID" value="MBO1319337.1"/>
    <property type="molecule type" value="Genomic_DNA"/>
</dbReference>
<dbReference type="SUPFAM" id="SSF75011">
    <property type="entry name" value="3-carboxy-cis,cis-mucoante lactonizing enzyme"/>
    <property type="match status" value="1"/>
</dbReference>
<feature type="chain" id="PRO_5035265977" evidence="1">
    <location>
        <begin position="25"/>
        <end position="727"/>
    </location>
</feature>
<name>A0A8J7U376_9BACT</name>
<dbReference type="RefSeq" id="WP_207859158.1">
    <property type="nucleotide sequence ID" value="NZ_JAFREP010000010.1"/>
</dbReference>
<accession>A0A8J7U376</accession>
<sequence>MFSFRSTAWLFAALLFSCFPPLQADLIQWDSRYFGQGDIQLGSVVDAVGSDDGRFLYILGQDSQRNRLALNVLKYNGPDQQPELVQVLDGNGFVSRMFDLILSPDGYHLYALGTPTSLSGGLTIYVVDKETGKLRLSFHEYHSGYDQIHFVDDDFMLFLVGDVAGIAKRERISGRFTTVQRYRNYYDQPVGMPTLPTIHQIHLLPERDRLIAYHRDDAALSIIQLGEQFAPITATTITLDRRFIEEGNALQFARFSRDGRHVLLTGKQHPTLYELWLDLDRATVADFRRTSLPVGDDLEGNLVQKVAFDEDADRYFAFHGPYMTAVETAFPHGPTRIVAAQSDEPGAGNAASFLWLDQQLVTFPERQNLQVWNNRNEPTAARQLLDFSGGFGWQGFRNPRHIAIAPNGTDMYVSNGEHGLTHFQHNPAGGWFQFRANIQCDQTASAHIFERLLISADGRAMYVQNSATIRHLSRNPANGELALLATHMIGDPQATHVPGASMFLTQNEDALLSIDHHGDLRIFARAEDGTLTEQNQGTASGSGPLAGAHAAALNRDDTLFVLAEDGTVSVFPRDASGRWTQQALFETAPDFLATALAFDDRRGQLWIRGKDGIALYDWVSAQSSLIENTLLADNATYRFGSDGPVLIGENHALIANSRLNTITAVERRDGTWTPTQSVTDVRRRGIRLQGITAMAWHPTEPTVFVPAQEDQTVSFFLDTVLSDAANE</sequence>
<dbReference type="AlphaFoldDB" id="A0A8J7U376"/>
<dbReference type="InterPro" id="IPR015943">
    <property type="entry name" value="WD40/YVTN_repeat-like_dom_sf"/>
</dbReference>
<dbReference type="Gene3D" id="2.130.10.10">
    <property type="entry name" value="YVTN repeat-like/Quinoprotein amine dehydrogenase"/>
    <property type="match status" value="1"/>
</dbReference>
<keyword evidence="1" id="KW-0732">Signal</keyword>